<reference evidence="3" key="1">
    <citation type="submission" date="2014-01" db="EMBL/GenBank/DDBJ databases">
        <title>The Genome Sequence of Anopheles farauti FAR1 (V2).</title>
        <authorList>
            <consortium name="The Broad Institute Genomics Platform"/>
            <person name="Neafsey D.E."/>
            <person name="Besansky N."/>
            <person name="Howell P."/>
            <person name="Walton C."/>
            <person name="Young S.K."/>
            <person name="Zeng Q."/>
            <person name="Gargeya S."/>
            <person name="Fitzgerald M."/>
            <person name="Haas B."/>
            <person name="Abouelleil A."/>
            <person name="Allen A.W."/>
            <person name="Alvarado L."/>
            <person name="Arachchi H.M."/>
            <person name="Berlin A.M."/>
            <person name="Chapman S.B."/>
            <person name="Gainer-Dewar J."/>
            <person name="Goldberg J."/>
            <person name="Griggs A."/>
            <person name="Gujja S."/>
            <person name="Hansen M."/>
            <person name="Howarth C."/>
            <person name="Imamovic A."/>
            <person name="Ireland A."/>
            <person name="Larimer J."/>
            <person name="McCowan C."/>
            <person name="Murphy C."/>
            <person name="Pearson M."/>
            <person name="Poon T.W."/>
            <person name="Priest M."/>
            <person name="Roberts A."/>
            <person name="Saif S."/>
            <person name="Shea T."/>
            <person name="Sisk P."/>
            <person name="Sykes S."/>
            <person name="Wortman J."/>
            <person name="Nusbaum C."/>
            <person name="Birren B."/>
        </authorList>
    </citation>
    <scope>NUCLEOTIDE SEQUENCE [LARGE SCALE GENOMIC DNA]</scope>
    <source>
        <strain evidence="3">FAR1</strain>
    </source>
</reference>
<organism evidence="2 3">
    <name type="scientific">Anopheles farauti</name>
    <dbReference type="NCBI Taxonomy" id="69004"/>
    <lineage>
        <taxon>Eukaryota</taxon>
        <taxon>Metazoa</taxon>
        <taxon>Ecdysozoa</taxon>
        <taxon>Arthropoda</taxon>
        <taxon>Hexapoda</taxon>
        <taxon>Insecta</taxon>
        <taxon>Pterygota</taxon>
        <taxon>Neoptera</taxon>
        <taxon>Endopterygota</taxon>
        <taxon>Diptera</taxon>
        <taxon>Nematocera</taxon>
        <taxon>Culicoidea</taxon>
        <taxon>Culicidae</taxon>
        <taxon>Anophelinae</taxon>
        <taxon>Anopheles</taxon>
    </lineage>
</organism>
<dbReference type="EnsemblMetazoa" id="AFAF001453-RA">
    <property type="protein sequence ID" value="AFAF001453-PA"/>
    <property type="gene ID" value="AFAF001453"/>
</dbReference>
<protein>
    <submittedName>
        <fullName evidence="2">Uncharacterized protein</fullName>
    </submittedName>
</protein>
<dbReference type="EMBL" id="AXCN02000284">
    <property type="status" value="NOT_ANNOTATED_CDS"/>
    <property type="molecule type" value="Genomic_DNA"/>
</dbReference>
<name>A0A182Q1W4_9DIPT</name>
<dbReference type="Proteomes" id="UP000075886">
    <property type="component" value="Unassembled WGS sequence"/>
</dbReference>
<accession>A0A182Q1W4</accession>
<sequence>MKTSLCIAGTCSPHNVDRTSGGGWPMSRRRRFTISGLSGGMPSRCRKCIVSRAQTAHPIASASRPPITSAPARPASSASSSSSSSSVSSAYGSFCRKSSSSWSSRMRPNACSIKSVTAPRPFGVEASLAVEVGWFGLGGEV</sequence>
<keyword evidence="3" id="KW-1185">Reference proteome</keyword>
<evidence type="ECO:0000313" key="2">
    <source>
        <dbReference type="EnsemblMetazoa" id="AFAF001453-PA"/>
    </source>
</evidence>
<dbReference type="VEuPathDB" id="VectorBase:AFAF001453"/>
<dbReference type="AlphaFoldDB" id="A0A182Q1W4"/>
<feature type="region of interest" description="Disordered" evidence="1">
    <location>
        <begin position="56"/>
        <end position="107"/>
    </location>
</feature>
<feature type="compositionally biased region" description="Low complexity" evidence="1">
    <location>
        <begin position="58"/>
        <end position="90"/>
    </location>
</feature>
<evidence type="ECO:0000313" key="3">
    <source>
        <dbReference type="Proteomes" id="UP000075886"/>
    </source>
</evidence>
<evidence type="ECO:0000256" key="1">
    <source>
        <dbReference type="SAM" id="MobiDB-lite"/>
    </source>
</evidence>
<reference evidence="2" key="2">
    <citation type="submission" date="2020-05" db="UniProtKB">
        <authorList>
            <consortium name="EnsemblMetazoa"/>
        </authorList>
    </citation>
    <scope>IDENTIFICATION</scope>
    <source>
        <strain evidence="2">FAR1</strain>
    </source>
</reference>
<proteinExistence type="predicted"/>